<sequence>MSSAPDDGPPDERAAEHDRSRHPHRQGPRTRRDEKGLADGSGWSPGAVIAIVLVIAGVALIIALALL</sequence>
<keyword evidence="2" id="KW-0812">Transmembrane</keyword>
<accession>A0A2U1F3Y4</accession>
<keyword evidence="2" id="KW-0472">Membrane</keyword>
<organism evidence="3 4">
    <name type="scientific">Actinomycetospora cinnamomea</name>
    <dbReference type="NCBI Taxonomy" id="663609"/>
    <lineage>
        <taxon>Bacteria</taxon>
        <taxon>Bacillati</taxon>
        <taxon>Actinomycetota</taxon>
        <taxon>Actinomycetes</taxon>
        <taxon>Pseudonocardiales</taxon>
        <taxon>Pseudonocardiaceae</taxon>
        <taxon>Actinomycetospora</taxon>
    </lineage>
</organism>
<feature type="region of interest" description="Disordered" evidence="1">
    <location>
        <begin position="1"/>
        <end position="43"/>
    </location>
</feature>
<dbReference type="AlphaFoldDB" id="A0A2U1F3Y4"/>
<feature type="compositionally biased region" description="Basic and acidic residues" evidence="1">
    <location>
        <begin position="10"/>
        <end position="19"/>
    </location>
</feature>
<proteinExistence type="predicted"/>
<comment type="caution">
    <text evidence="3">The sequence shown here is derived from an EMBL/GenBank/DDBJ whole genome shotgun (WGS) entry which is preliminary data.</text>
</comment>
<dbReference type="EMBL" id="QEKW01000012">
    <property type="protein sequence ID" value="PVZ06895.1"/>
    <property type="molecule type" value="Genomic_DNA"/>
</dbReference>
<feature type="transmembrane region" description="Helical" evidence="2">
    <location>
        <begin position="47"/>
        <end position="66"/>
    </location>
</feature>
<feature type="compositionally biased region" description="Basic residues" evidence="1">
    <location>
        <begin position="20"/>
        <end position="29"/>
    </location>
</feature>
<reference evidence="3 4" key="1">
    <citation type="submission" date="2018-04" db="EMBL/GenBank/DDBJ databases">
        <title>Genomic Encyclopedia of Type Strains, Phase IV (KMG-IV): sequencing the most valuable type-strain genomes for metagenomic binning, comparative biology and taxonomic classification.</title>
        <authorList>
            <person name="Goeker M."/>
        </authorList>
    </citation>
    <scope>NUCLEOTIDE SEQUENCE [LARGE SCALE GENOMIC DNA]</scope>
    <source>
        <strain evidence="3 4">DSM 45771</strain>
    </source>
</reference>
<evidence type="ECO:0000313" key="4">
    <source>
        <dbReference type="Proteomes" id="UP000245639"/>
    </source>
</evidence>
<name>A0A2U1F3Y4_9PSEU</name>
<dbReference type="RefSeq" id="WP_116709927.1">
    <property type="nucleotide sequence ID" value="NZ_QEKW01000012.1"/>
</dbReference>
<protein>
    <submittedName>
        <fullName evidence="3">Uncharacterized protein</fullName>
    </submittedName>
</protein>
<evidence type="ECO:0000256" key="1">
    <source>
        <dbReference type="SAM" id="MobiDB-lite"/>
    </source>
</evidence>
<evidence type="ECO:0000313" key="3">
    <source>
        <dbReference type="EMBL" id="PVZ06895.1"/>
    </source>
</evidence>
<dbReference type="Proteomes" id="UP000245639">
    <property type="component" value="Unassembled WGS sequence"/>
</dbReference>
<keyword evidence="4" id="KW-1185">Reference proteome</keyword>
<evidence type="ECO:0000256" key="2">
    <source>
        <dbReference type="SAM" id="Phobius"/>
    </source>
</evidence>
<gene>
    <name evidence="3" type="ORF">C8D89_11288</name>
</gene>
<keyword evidence="2" id="KW-1133">Transmembrane helix</keyword>